<name>A0A955RWL7_UNCKA</name>
<dbReference type="EMBL" id="JAGQKY010000227">
    <property type="protein sequence ID" value="MCA9397989.1"/>
    <property type="molecule type" value="Genomic_DNA"/>
</dbReference>
<comment type="caution">
    <text evidence="2">The sequence shown here is derived from an EMBL/GenBank/DDBJ whole genome shotgun (WGS) entry which is preliminary data.</text>
</comment>
<gene>
    <name evidence="2" type="ORF">KC573_04100</name>
</gene>
<dbReference type="InterPro" id="IPR045528">
    <property type="entry name" value="DO-GTPase2"/>
</dbReference>
<dbReference type="AlphaFoldDB" id="A0A955RWL7"/>
<evidence type="ECO:0000313" key="2">
    <source>
        <dbReference type="EMBL" id="MCA9397989.1"/>
    </source>
</evidence>
<accession>A0A955RWL7</accession>
<reference evidence="2" key="2">
    <citation type="journal article" date="2021" name="Microbiome">
        <title>Successional dynamics and alternative stable states in a saline activated sludge microbial community over 9 years.</title>
        <authorList>
            <person name="Wang Y."/>
            <person name="Ye J."/>
            <person name="Ju F."/>
            <person name="Liu L."/>
            <person name="Boyd J.A."/>
            <person name="Deng Y."/>
            <person name="Parks D.H."/>
            <person name="Jiang X."/>
            <person name="Yin X."/>
            <person name="Woodcroft B.J."/>
            <person name="Tyson G.W."/>
            <person name="Hugenholtz P."/>
            <person name="Polz M.F."/>
            <person name="Zhang T."/>
        </authorList>
    </citation>
    <scope>NUCLEOTIDE SEQUENCE</scope>
    <source>
        <strain evidence="2">HKST-UBA02</strain>
    </source>
</reference>
<dbReference type="Pfam" id="PF19993">
    <property type="entry name" value="DO-GTPase2"/>
    <property type="match status" value="1"/>
</dbReference>
<proteinExistence type="predicted"/>
<protein>
    <recommendedName>
        <fullName evidence="1">Double-GTPase 2 domain-containing protein</fullName>
    </recommendedName>
</protein>
<evidence type="ECO:0000259" key="1">
    <source>
        <dbReference type="Pfam" id="PF19993"/>
    </source>
</evidence>
<evidence type="ECO:0000313" key="3">
    <source>
        <dbReference type="Proteomes" id="UP000699691"/>
    </source>
</evidence>
<reference evidence="2" key="1">
    <citation type="submission" date="2020-04" db="EMBL/GenBank/DDBJ databases">
        <authorList>
            <person name="Zhang T."/>
        </authorList>
    </citation>
    <scope>NUCLEOTIDE SEQUENCE</scope>
    <source>
        <strain evidence="2">HKST-UBA02</strain>
    </source>
</reference>
<feature type="domain" description="Double-GTPase 2" evidence="1">
    <location>
        <begin position="48"/>
        <end position="220"/>
    </location>
</feature>
<dbReference type="Proteomes" id="UP000699691">
    <property type="component" value="Unassembled WGS sequence"/>
</dbReference>
<organism evidence="2 3">
    <name type="scientific">candidate division WWE3 bacterium</name>
    <dbReference type="NCBI Taxonomy" id="2053526"/>
    <lineage>
        <taxon>Bacteria</taxon>
        <taxon>Katanobacteria</taxon>
    </lineage>
</organism>
<sequence>MIFRPKRIICPNCHSEIRILNTSRVCATCEFELPMQYVKHFEKHTPLFIQVFGWSQVGKTVYQDALVLLLTKMANIWPKFAYTSTTEMTQRKLERVNEFYHDGKLPEATQLDRREPYVMLLHNMVRWGGRTLILRDCAGESFDKIEVSEADAPFLLKAPIIFMFISIPDIQEQNRQSMDMLLNNYINTLVSKDVDIQRSKKKIVIIFTKGDLLHDLPPHLHRYLNNDPIWNAVNREGPTKAFDSDYVEKYVNRMTQINHEIAKWICRDYAGKSFMNLAQQNNLDLRFSLVSATGSQVGKNGYLKERLRPRRVLDPFFWALELQKELINDDQSFSWSRLFQFS</sequence>